<feature type="compositionally biased region" description="Low complexity" evidence="1">
    <location>
        <begin position="23"/>
        <end position="36"/>
    </location>
</feature>
<feature type="compositionally biased region" description="Polar residues" evidence="1">
    <location>
        <begin position="1"/>
        <end position="11"/>
    </location>
</feature>
<dbReference type="AlphaFoldDB" id="A0AAN8X2S1"/>
<evidence type="ECO:0000313" key="3">
    <source>
        <dbReference type="Proteomes" id="UP001381693"/>
    </source>
</evidence>
<feature type="region of interest" description="Disordered" evidence="1">
    <location>
        <begin position="1"/>
        <end position="45"/>
    </location>
</feature>
<keyword evidence="3" id="KW-1185">Reference proteome</keyword>
<sequence length="90" mass="10291">MQFEFTTQTRYASECKHSHRLFPSPTSTHTTGSPNTRVNISPSKSTVTPLTRWTVEHHIPHLTVNNNTHTKILDITYIHALEQHVTNTKS</sequence>
<organism evidence="2 3">
    <name type="scientific">Halocaridina rubra</name>
    <name type="common">Hawaiian red shrimp</name>
    <dbReference type="NCBI Taxonomy" id="373956"/>
    <lineage>
        <taxon>Eukaryota</taxon>
        <taxon>Metazoa</taxon>
        <taxon>Ecdysozoa</taxon>
        <taxon>Arthropoda</taxon>
        <taxon>Crustacea</taxon>
        <taxon>Multicrustacea</taxon>
        <taxon>Malacostraca</taxon>
        <taxon>Eumalacostraca</taxon>
        <taxon>Eucarida</taxon>
        <taxon>Decapoda</taxon>
        <taxon>Pleocyemata</taxon>
        <taxon>Caridea</taxon>
        <taxon>Atyoidea</taxon>
        <taxon>Atyidae</taxon>
        <taxon>Halocaridina</taxon>
    </lineage>
</organism>
<protein>
    <submittedName>
        <fullName evidence="2">Uncharacterized protein</fullName>
    </submittedName>
</protein>
<evidence type="ECO:0000313" key="2">
    <source>
        <dbReference type="EMBL" id="KAK7071834.1"/>
    </source>
</evidence>
<comment type="caution">
    <text evidence="2">The sequence shown here is derived from an EMBL/GenBank/DDBJ whole genome shotgun (WGS) entry which is preliminary data.</text>
</comment>
<reference evidence="2 3" key="1">
    <citation type="submission" date="2023-11" db="EMBL/GenBank/DDBJ databases">
        <title>Halocaridina rubra genome assembly.</title>
        <authorList>
            <person name="Smith C."/>
        </authorList>
    </citation>
    <scope>NUCLEOTIDE SEQUENCE [LARGE SCALE GENOMIC DNA]</scope>
    <source>
        <strain evidence="2">EP-1</strain>
        <tissue evidence="2">Whole</tissue>
    </source>
</reference>
<dbReference type="EMBL" id="JAXCGZ010013891">
    <property type="protein sequence ID" value="KAK7071834.1"/>
    <property type="molecule type" value="Genomic_DNA"/>
</dbReference>
<proteinExistence type="predicted"/>
<dbReference type="Proteomes" id="UP001381693">
    <property type="component" value="Unassembled WGS sequence"/>
</dbReference>
<evidence type="ECO:0000256" key="1">
    <source>
        <dbReference type="SAM" id="MobiDB-lite"/>
    </source>
</evidence>
<name>A0AAN8X2S1_HALRR</name>
<accession>A0AAN8X2S1</accession>
<gene>
    <name evidence="2" type="ORF">SK128_024887</name>
</gene>